<reference evidence="1" key="2">
    <citation type="submission" date="2020-05" db="UniProtKB">
        <authorList>
            <consortium name="EnsemblMetazoa"/>
        </authorList>
    </citation>
    <scope>IDENTIFICATION</scope>
    <source>
        <strain evidence="1">A-37</strain>
    </source>
</reference>
<keyword evidence="2" id="KW-1185">Reference proteome</keyword>
<accession>A0A182MDE9</accession>
<dbReference type="EMBL" id="AXCM01008953">
    <property type="status" value="NOT_ANNOTATED_CDS"/>
    <property type="molecule type" value="Genomic_DNA"/>
</dbReference>
<sequence length="234" mass="26435">MVNGHAIAPTTIVNLYARHAGNGNDSMLHVRLYISRYLLYIGEWNSAGPGRPETSMYFFARPSEFSATQLEYNQLHVDEDRLPDAVVCVAPVRSTVLPVHIFQRECGPLGEMRRAVDRILREHKPELEISKRHGMINTALPDGDVPGFRVGAYRWRYQYLDRVHQIPVVVVTDLAIVIPGVLRAYVFNLQAVALEQLEPRVAGNDKIGRRYDGTPSAPEQNVATWFGIDVTRMQ</sequence>
<dbReference type="AlphaFoldDB" id="A0A182MDE9"/>
<dbReference type="EnsemblMetazoa" id="ACUA015571-RA">
    <property type="protein sequence ID" value="ACUA015571-PA"/>
    <property type="gene ID" value="ACUA015571"/>
</dbReference>
<protein>
    <submittedName>
        <fullName evidence="1">Uncharacterized protein</fullName>
    </submittedName>
</protein>
<evidence type="ECO:0000313" key="1">
    <source>
        <dbReference type="EnsemblMetazoa" id="ACUA015571-PA"/>
    </source>
</evidence>
<name>A0A182MDE9_9DIPT</name>
<dbReference type="VEuPathDB" id="VectorBase:ACUA015571"/>
<dbReference type="EMBL" id="AXCM01008954">
    <property type="status" value="NOT_ANNOTATED_CDS"/>
    <property type="molecule type" value="Genomic_DNA"/>
</dbReference>
<evidence type="ECO:0000313" key="2">
    <source>
        <dbReference type="Proteomes" id="UP000075883"/>
    </source>
</evidence>
<dbReference type="Proteomes" id="UP000075883">
    <property type="component" value="Unassembled WGS sequence"/>
</dbReference>
<proteinExistence type="predicted"/>
<reference evidence="2" key="1">
    <citation type="submission" date="2013-09" db="EMBL/GenBank/DDBJ databases">
        <title>The Genome Sequence of Anopheles culicifacies species A.</title>
        <authorList>
            <consortium name="The Broad Institute Genomics Platform"/>
            <person name="Neafsey D.E."/>
            <person name="Besansky N."/>
            <person name="Howell P."/>
            <person name="Walton C."/>
            <person name="Young S.K."/>
            <person name="Zeng Q."/>
            <person name="Gargeya S."/>
            <person name="Fitzgerald M."/>
            <person name="Haas B."/>
            <person name="Abouelleil A."/>
            <person name="Allen A.W."/>
            <person name="Alvarado L."/>
            <person name="Arachchi H.M."/>
            <person name="Berlin A.M."/>
            <person name="Chapman S.B."/>
            <person name="Gainer-Dewar J."/>
            <person name="Goldberg J."/>
            <person name="Griggs A."/>
            <person name="Gujja S."/>
            <person name="Hansen M."/>
            <person name="Howarth C."/>
            <person name="Imamovic A."/>
            <person name="Ireland A."/>
            <person name="Larimer J."/>
            <person name="McCowan C."/>
            <person name="Murphy C."/>
            <person name="Pearson M."/>
            <person name="Poon T.W."/>
            <person name="Priest M."/>
            <person name="Roberts A."/>
            <person name="Saif S."/>
            <person name="Shea T."/>
            <person name="Sisk P."/>
            <person name="Sykes S."/>
            <person name="Wortman J."/>
            <person name="Nusbaum C."/>
            <person name="Birren B."/>
        </authorList>
    </citation>
    <scope>NUCLEOTIDE SEQUENCE [LARGE SCALE GENOMIC DNA]</scope>
    <source>
        <strain evidence="2">A-37</strain>
    </source>
</reference>
<organism evidence="1 2">
    <name type="scientific">Anopheles culicifacies</name>
    <dbReference type="NCBI Taxonomy" id="139723"/>
    <lineage>
        <taxon>Eukaryota</taxon>
        <taxon>Metazoa</taxon>
        <taxon>Ecdysozoa</taxon>
        <taxon>Arthropoda</taxon>
        <taxon>Hexapoda</taxon>
        <taxon>Insecta</taxon>
        <taxon>Pterygota</taxon>
        <taxon>Neoptera</taxon>
        <taxon>Endopterygota</taxon>
        <taxon>Diptera</taxon>
        <taxon>Nematocera</taxon>
        <taxon>Culicoidea</taxon>
        <taxon>Culicidae</taxon>
        <taxon>Anophelinae</taxon>
        <taxon>Anopheles</taxon>
        <taxon>culicifacies species complex</taxon>
    </lineage>
</organism>